<dbReference type="RefSeq" id="XP_012192482.1">
    <property type="nucleotide sequence ID" value="XM_012337092.1"/>
</dbReference>
<dbReference type="AlphaFoldDB" id="R9PLD6"/>
<name>R9PLD6_PSEHS</name>
<reference evidence="3" key="1">
    <citation type="journal article" date="2013" name="Genome Announc.">
        <title>Draft genome sequence of the basidiomycetous yeast-like fungus Pseudozyma hubeiensis SY62, which produces an abundant amount of the biosurfactant mannosylerythritol lipids.</title>
        <authorList>
            <person name="Konishi M."/>
            <person name="Hatada Y."/>
            <person name="Horiuchi J."/>
        </authorList>
    </citation>
    <scope>NUCLEOTIDE SEQUENCE [LARGE SCALE GENOMIC DNA]</scope>
    <source>
        <strain evidence="3">SY62</strain>
    </source>
</reference>
<protein>
    <submittedName>
        <fullName evidence="2">Uncharacterized protein</fullName>
    </submittedName>
</protein>
<evidence type="ECO:0000256" key="1">
    <source>
        <dbReference type="SAM" id="MobiDB-lite"/>
    </source>
</evidence>
<dbReference type="InterPro" id="IPR018626">
    <property type="entry name" value="LCHN/Anr2"/>
</dbReference>
<dbReference type="PANTHER" id="PTHR28153:SF1">
    <property type="entry name" value="DUF4484 DOMAIN-CONTAINING PROTEIN"/>
    <property type="match status" value="1"/>
</dbReference>
<dbReference type="PANTHER" id="PTHR28153">
    <property type="entry name" value="PROTEIN, PUTATIVE-RELATED"/>
    <property type="match status" value="1"/>
</dbReference>
<dbReference type="eggNOG" id="KOG4704">
    <property type="taxonomic scope" value="Eukaryota"/>
</dbReference>
<evidence type="ECO:0000313" key="2">
    <source>
        <dbReference type="EMBL" id="GAC98895.1"/>
    </source>
</evidence>
<feature type="region of interest" description="Disordered" evidence="1">
    <location>
        <begin position="619"/>
        <end position="649"/>
    </location>
</feature>
<dbReference type="Proteomes" id="UP000014071">
    <property type="component" value="Unassembled WGS sequence"/>
</dbReference>
<sequence>MKVRKGRGAVSRSVLLWSIYAIPDHCIHHPAHTEHTDHRHHLGKEFVNNMVIASAEAGPSSAPNLSLLPANVLTIFLARFHARHGNQIDYQYPPASPAGARDSVQLIDVDDGEEGNSTSHDPHHAVDLSGVEWKVLPSGGHLIEKDVIYFQTSLKGSTGVACFRNIQLNDDTADSADQRGARMVSVGLILQCEGHADQYASSLAQQLAIVPHLSNLETLADELARDPKDLSPLKKYYEMHKPHVGSSSVQDGQKMDGKRMKQLRMRRRRDPRNLLHDPISHMPALCGSLGALLPHLIKKLMLPRHRLLIFSPSPPVVHAAQLGYNLADLVALGIGRSGKRHENLQSFARRWIVQVKGQIGVHDIPALEDEEKRRGNSAAVLLEPSWIAWSTDKILLDKPHLFDSVLDLTPLITRDSHGLLVEACLEDASTMARLWTVLRPSSAATSAGGRGFPKAQLKAQSWTTREFATFNELDAQARRHAERAERLGASACISRRKSRNKLVRSTSRRSDDQQVEINGDYGHTLAQNSAVSQWRGASARSPRRSGAGTLSAALAFLRYWLAGWWFLPSHWRYGLPAAYVLPLGIRGDGGVRASILVMPEDESDDDEDDLDEQEDLEIAAEDEEEEERRSALAAGSDLSPTHVNGGLSSGVHARAIPIEDQHTSTNSSSDTEGLDLTHTRHNHHHHLVPPDPLLAAVGASPVRGSGITESDRMSHASLHRRRSTDRSLYARSSSGGELHTDSHNPDFDLEEHMRFRSILSDSLWMVWSHWTTALVSGLLDILEDRLAQIEQEDDEQAEHGDESELSQLLVAKVRAGLEIELGAKDMASLGLSAGNKLDVELVETLGSQYLALLTATLCGDAGGGEARVRVKKGWSVIRWLL</sequence>
<proteinExistence type="predicted"/>
<dbReference type="HOGENOM" id="CLU_326803_0_0_1"/>
<dbReference type="GeneID" id="24111761"/>
<dbReference type="InterPro" id="IPR053056">
    <property type="entry name" value="Lipid_Metab_Assoc_Protein"/>
</dbReference>
<organism evidence="2 3">
    <name type="scientific">Pseudozyma hubeiensis (strain SY62)</name>
    <name type="common">Yeast</name>
    <dbReference type="NCBI Taxonomy" id="1305764"/>
    <lineage>
        <taxon>Eukaryota</taxon>
        <taxon>Fungi</taxon>
        <taxon>Dikarya</taxon>
        <taxon>Basidiomycota</taxon>
        <taxon>Ustilaginomycotina</taxon>
        <taxon>Ustilaginomycetes</taxon>
        <taxon>Ustilaginales</taxon>
        <taxon>Ustilaginaceae</taxon>
        <taxon>Pseudozyma</taxon>
    </lineage>
</organism>
<accession>R9PLD6</accession>
<dbReference type="GO" id="GO:0005811">
    <property type="term" value="C:lipid droplet"/>
    <property type="evidence" value="ECO:0007669"/>
    <property type="project" value="TreeGrafter"/>
</dbReference>
<dbReference type="OrthoDB" id="2152680at2759"/>
<keyword evidence="3" id="KW-1185">Reference proteome</keyword>
<feature type="region of interest" description="Disordered" evidence="1">
    <location>
        <begin position="681"/>
        <end position="744"/>
    </location>
</feature>
<dbReference type="EMBL" id="DF238821">
    <property type="protein sequence ID" value="GAC98895.1"/>
    <property type="molecule type" value="Genomic_DNA"/>
</dbReference>
<dbReference type="Pfam" id="PF09804">
    <property type="entry name" value="DENND11"/>
    <property type="match status" value="1"/>
</dbReference>
<gene>
    <name evidence="2" type="ORF">PHSY_006490</name>
</gene>
<evidence type="ECO:0000313" key="3">
    <source>
        <dbReference type="Proteomes" id="UP000014071"/>
    </source>
</evidence>